<comment type="caution">
    <text evidence="1">The sequence shown here is derived from an EMBL/GenBank/DDBJ whole genome shotgun (WGS) entry which is preliminary data.</text>
</comment>
<organism evidence="1 2">
    <name type="scientific">Eiseniibacteriota bacterium</name>
    <dbReference type="NCBI Taxonomy" id="2212470"/>
    <lineage>
        <taxon>Bacteria</taxon>
        <taxon>Candidatus Eiseniibacteriota</taxon>
    </lineage>
</organism>
<evidence type="ECO:0008006" key="3">
    <source>
        <dbReference type="Google" id="ProtNLM"/>
    </source>
</evidence>
<name>A0ABV6YII5_UNCEI</name>
<keyword evidence="2" id="KW-1185">Reference proteome</keyword>
<evidence type="ECO:0000313" key="2">
    <source>
        <dbReference type="Proteomes" id="UP001593833"/>
    </source>
</evidence>
<accession>A0ABV6YII5</accession>
<gene>
    <name evidence="1" type="ORF">ACFL6M_00950</name>
</gene>
<dbReference type="EMBL" id="JBHPKH010000005">
    <property type="protein sequence ID" value="MFC1572144.1"/>
    <property type="molecule type" value="Genomic_DNA"/>
</dbReference>
<sequence length="171" mass="18548">MEFSGWSGDIAEVETQTGTGIVHFCCDIRPFVTGGTNNSNIVFLSQGSALVSEMGSSNLGVQFRHDGLVYARSADHALLGSYTLNEWCHVAITLDTDTDLFDLEVSGPGIDGVLSATNLPFEENLDEVNYIMIYDDSLPPNDLGLDNVCLSTASPTPMQRTTWGQVKSSYR</sequence>
<reference evidence="1 2" key="1">
    <citation type="submission" date="2024-09" db="EMBL/GenBank/DDBJ databases">
        <authorList>
            <person name="D'Angelo T."/>
        </authorList>
    </citation>
    <scope>NUCLEOTIDE SEQUENCE [LARGE SCALE GENOMIC DNA]</scope>
    <source>
        <strain evidence="1">SAG AM-320-E07</strain>
    </source>
</reference>
<proteinExistence type="predicted"/>
<evidence type="ECO:0000313" key="1">
    <source>
        <dbReference type="EMBL" id="MFC1572144.1"/>
    </source>
</evidence>
<dbReference type="Proteomes" id="UP001593833">
    <property type="component" value="Unassembled WGS sequence"/>
</dbReference>
<protein>
    <recommendedName>
        <fullName evidence="3">Bacterial repeat domain-containing protein</fullName>
    </recommendedName>
</protein>